<keyword evidence="3" id="KW-1185">Reference proteome</keyword>
<evidence type="ECO:0000256" key="1">
    <source>
        <dbReference type="SAM" id="MobiDB-lite"/>
    </source>
</evidence>
<evidence type="ECO:0000313" key="2">
    <source>
        <dbReference type="EMBL" id="UYV96041.1"/>
    </source>
</evidence>
<feature type="region of interest" description="Disordered" evidence="1">
    <location>
        <begin position="1"/>
        <end position="23"/>
    </location>
</feature>
<dbReference type="AlphaFoldDB" id="A0AAX3EDN5"/>
<protein>
    <submittedName>
        <fullName evidence="2">Uncharacterized protein</fullName>
    </submittedName>
</protein>
<feature type="compositionally biased region" description="Pro residues" evidence="1">
    <location>
        <begin position="136"/>
        <end position="145"/>
    </location>
</feature>
<feature type="region of interest" description="Disordered" evidence="1">
    <location>
        <begin position="54"/>
        <end position="164"/>
    </location>
</feature>
<evidence type="ECO:0000313" key="3">
    <source>
        <dbReference type="Proteomes" id="UP001163293"/>
    </source>
</evidence>
<dbReference type="Proteomes" id="UP001163293">
    <property type="component" value="Chromosome"/>
</dbReference>
<gene>
    <name evidence="2" type="ORF">NL394_13215</name>
</gene>
<sequence length="164" mass="18473">MTDKAEPRRLRWSVPRADESTNRWLDEQYDISRSLQLLIRESIQRDGYIDVVNRPVEQLPRRGRPPGDAIEQSRPPQGEQDPGRSEAHEGQERGDDRRDESDSQHESRESRDEAAVPAAASEPVRRVEVARMAEPPAAPPAPKSRPIPAEEPSVPSGLDAFLTR</sequence>
<dbReference type="RefSeq" id="WP_069695048.1">
    <property type="nucleotide sequence ID" value="NZ_CP043010.1"/>
</dbReference>
<dbReference type="EMBL" id="CP101185">
    <property type="protein sequence ID" value="UYV96041.1"/>
    <property type="molecule type" value="Genomic_DNA"/>
</dbReference>
<reference evidence="2" key="1">
    <citation type="submission" date="2022-07" db="EMBL/GenBank/DDBJ databases">
        <authorList>
            <person name="Wu T."/>
        </authorList>
    </citation>
    <scope>NUCLEOTIDE SEQUENCE</scope>
    <source>
        <strain evidence="2">SD-1</strain>
    </source>
</reference>
<accession>A0AAX3EDN5</accession>
<proteinExistence type="predicted"/>
<name>A0AAX3EDN5_PAEUR</name>
<organism evidence="2 3">
    <name type="scientific">Paenarthrobacter ureafaciens</name>
    <dbReference type="NCBI Taxonomy" id="37931"/>
    <lineage>
        <taxon>Bacteria</taxon>
        <taxon>Bacillati</taxon>
        <taxon>Actinomycetota</taxon>
        <taxon>Actinomycetes</taxon>
        <taxon>Micrococcales</taxon>
        <taxon>Micrococcaceae</taxon>
        <taxon>Paenarthrobacter</taxon>
    </lineage>
</organism>
<feature type="compositionally biased region" description="Basic and acidic residues" evidence="1">
    <location>
        <begin position="81"/>
        <end position="114"/>
    </location>
</feature>